<evidence type="ECO:0000256" key="1">
    <source>
        <dbReference type="SAM" id="Coils"/>
    </source>
</evidence>
<protein>
    <submittedName>
        <fullName evidence="3">Putative salivary secreted protein</fullName>
    </submittedName>
</protein>
<sequence>MMRRFVLLLLIPMVMMVEGVSIITRNGKTDIYINNKKVDLNEAKVIEKGDDYTVYQPVEDENTTIVISKGGGIMVSSNGSVQISNGSKMTPEQQEQFKKKMQEFQQTMEKKRQELNERLSNLGQEINNRVQNSLSNIFNDKFLHNMF</sequence>
<keyword evidence="2" id="KW-0732">Signal</keyword>
<feature type="signal peptide" evidence="2">
    <location>
        <begin position="1"/>
        <end position="19"/>
    </location>
</feature>
<feature type="coiled-coil region" evidence="1">
    <location>
        <begin position="94"/>
        <end position="132"/>
    </location>
</feature>
<proteinExistence type="evidence at transcript level"/>
<evidence type="ECO:0000313" key="3">
    <source>
        <dbReference type="EMBL" id="JAC85533.1"/>
    </source>
</evidence>
<dbReference type="AlphaFoldDB" id="A0A069DN92"/>
<dbReference type="EMBL" id="GBGD01003356">
    <property type="protein sequence ID" value="JAC85533.1"/>
    <property type="molecule type" value="mRNA"/>
</dbReference>
<name>A0A069DN92_9HEMI</name>
<keyword evidence="1" id="KW-0175">Coiled coil</keyword>
<organism evidence="3">
    <name type="scientific">Panstrongylus megistus</name>
    <dbReference type="NCBI Taxonomy" id="65343"/>
    <lineage>
        <taxon>Eukaryota</taxon>
        <taxon>Metazoa</taxon>
        <taxon>Ecdysozoa</taxon>
        <taxon>Arthropoda</taxon>
        <taxon>Hexapoda</taxon>
        <taxon>Insecta</taxon>
        <taxon>Pterygota</taxon>
        <taxon>Neoptera</taxon>
        <taxon>Paraneoptera</taxon>
        <taxon>Hemiptera</taxon>
        <taxon>Heteroptera</taxon>
        <taxon>Panheteroptera</taxon>
        <taxon>Cimicomorpha</taxon>
        <taxon>Reduviidae</taxon>
        <taxon>Triatominae</taxon>
        <taxon>Panstrongylus</taxon>
    </lineage>
</organism>
<evidence type="ECO:0000256" key="2">
    <source>
        <dbReference type="SAM" id="SignalP"/>
    </source>
</evidence>
<dbReference type="SUPFAM" id="SSF111384">
    <property type="entry name" value="OmpH-like"/>
    <property type="match status" value="1"/>
</dbReference>
<reference evidence="3" key="1">
    <citation type="journal article" date="2015" name="J. Med. Entomol.">
        <title>A Deep Insight Into the Sialotranscriptome of the Chagas Disease Vector, Panstrongylus megistus (Hemiptera: Heteroptera).</title>
        <authorList>
            <person name="Ribeiro J.M."/>
            <person name="Schwarz A."/>
            <person name="Francischetti I.M."/>
        </authorList>
    </citation>
    <scope>NUCLEOTIDE SEQUENCE</scope>
    <source>
        <tissue evidence="3">Salivary glands</tissue>
    </source>
</reference>
<feature type="chain" id="PRO_5001660358" evidence="2">
    <location>
        <begin position="20"/>
        <end position="147"/>
    </location>
</feature>
<dbReference type="InterPro" id="IPR024930">
    <property type="entry name" value="Skp_dom_sf"/>
</dbReference>
<accession>A0A069DN92</accession>